<dbReference type="FunFam" id="3.30.70.330:FF:000189">
    <property type="entry name" value="RNA-binding protein 42 isoform X2"/>
    <property type="match status" value="1"/>
</dbReference>
<evidence type="ECO:0000256" key="9">
    <source>
        <dbReference type="ARBA" id="ARBA00063496"/>
    </source>
</evidence>
<dbReference type="CTD" id="79171"/>
<comment type="subcellular location">
    <subcellularLocation>
        <location evidence="2">Cytoplasm</location>
    </subcellularLocation>
    <subcellularLocation>
        <location evidence="1">Nucleus</location>
    </subcellularLocation>
</comment>
<evidence type="ECO:0000256" key="11">
    <source>
        <dbReference type="SAM" id="MobiDB-lite"/>
    </source>
</evidence>
<feature type="compositionally biased region" description="Gly residues" evidence="11">
    <location>
        <begin position="11"/>
        <end position="27"/>
    </location>
</feature>
<dbReference type="SUPFAM" id="SSF54928">
    <property type="entry name" value="RNA-binding domain, RBD"/>
    <property type="match status" value="1"/>
</dbReference>
<dbReference type="PANTHER" id="PTHR47640:SF11">
    <property type="entry name" value="RNA-BINDING PROTEIN 42"/>
    <property type="match status" value="1"/>
</dbReference>
<dbReference type="GO" id="GO:0005634">
    <property type="term" value="C:nucleus"/>
    <property type="evidence" value="ECO:0007669"/>
    <property type="project" value="UniProtKB-SubCell"/>
</dbReference>
<dbReference type="GeneID" id="115944154"/>
<accession>A0A7F8RN61</accession>
<evidence type="ECO:0000256" key="4">
    <source>
        <dbReference type="ARBA" id="ARBA00015192"/>
    </source>
</evidence>
<keyword evidence="7" id="KW-0539">Nucleus</keyword>
<gene>
    <name evidence="14" type="primary">RBM42</name>
</gene>
<evidence type="ECO:0000256" key="2">
    <source>
        <dbReference type="ARBA" id="ARBA00004496"/>
    </source>
</evidence>
<dbReference type="RefSeq" id="XP_030894454.1">
    <property type="nucleotide sequence ID" value="XM_031038594.1"/>
</dbReference>
<evidence type="ECO:0000256" key="10">
    <source>
        <dbReference type="PROSITE-ProRule" id="PRU00176"/>
    </source>
</evidence>
<name>A0A7F8RN61_LEPWE</name>
<feature type="region of interest" description="Disordered" evidence="11">
    <location>
        <begin position="287"/>
        <end position="324"/>
    </location>
</feature>
<protein>
    <recommendedName>
        <fullName evidence="4">RNA-binding protein 42</fullName>
    </recommendedName>
    <alternativeName>
        <fullName evidence="8">RNA-binding motif protein 42</fullName>
    </alternativeName>
</protein>
<evidence type="ECO:0000256" key="6">
    <source>
        <dbReference type="ARBA" id="ARBA00022884"/>
    </source>
</evidence>
<comment type="subunit">
    <text evidence="9">Interacts with HNRNPK.</text>
</comment>
<evidence type="ECO:0000256" key="5">
    <source>
        <dbReference type="ARBA" id="ARBA00022490"/>
    </source>
</evidence>
<evidence type="ECO:0000259" key="12">
    <source>
        <dbReference type="PROSITE" id="PS50102"/>
    </source>
</evidence>
<comment type="similarity">
    <text evidence="3">Belongs to the RRM RBM42 family.</text>
</comment>
<organism evidence="13 14">
    <name type="scientific">Leptonychotes weddellii</name>
    <name type="common">Weddell seal</name>
    <name type="synonym">Otaria weddellii</name>
    <dbReference type="NCBI Taxonomy" id="9713"/>
    <lineage>
        <taxon>Eukaryota</taxon>
        <taxon>Metazoa</taxon>
        <taxon>Chordata</taxon>
        <taxon>Craniata</taxon>
        <taxon>Vertebrata</taxon>
        <taxon>Euteleostomi</taxon>
        <taxon>Mammalia</taxon>
        <taxon>Eutheria</taxon>
        <taxon>Laurasiatheria</taxon>
        <taxon>Carnivora</taxon>
        <taxon>Caniformia</taxon>
        <taxon>Pinnipedia</taxon>
        <taxon>Phocidae</taxon>
        <taxon>Monachinae</taxon>
        <taxon>Lobodontini</taxon>
        <taxon>Leptonychotes</taxon>
    </lineage>
</organism>
<reference evidence="14" key="1">
    <citation type="submission" date="2025-08" db="UniProtKB">
        <authorList>
            <consortium name="RefSeq"/>
        </authorList>
    </citation>
    <scope>IDENTIFICATION</scope>
    <source>
        <tissue evidence="14">Liver</tissue>
    </source>
</reference>
<dbReference type="Pfam" id="PF00076">
    <property type="entry name" value="RRM_1"/>
    <property type="match status" value="1"/>
</dbReference>
<dbReference type="GO" id="GO:0003729">
    <property type="term" value="F:mRNA binding"/>
    <property type="evidence" value="ECO:0007669"/>
    <property type="project" value="InterPro"/>
</dbReference>
<feature type="domain" description="RRM" evidence="12">
    <location>
        <begin position="349"/>
        <end position="427"/>
    </location>
</feature>
<dbReference type="InterPro" id="IPR035979">
    <property type="entry name" value="RBD_domain_sf"/>
</dbReference>
<keyword evidence="6 10" id="KW-0694">RNA-binding</keyword>
<dbReference type="InterPro" id="IPR012677">
    <property type="entry name" value="Nucleotide-bd_a/b_plait_sf"/>
</dbReference>
<dbReference type="InterPro" id="IPR050825">
    <property type="entry name" value="RBM42_RBP45_47-like"/>
</dbReference>
<dbReference type="GO" id="GO:0005737">
    <property type="term" value="C:cytoplasm"/>
    <property type="evidence" value="ECO:0007669"/>
    <property type="project" value="UniProtKB-SubCell"/>
</dbReference>
<keyword evidence="5" id="KW-0963">Cytoplasm</keyword>
<evidence type="ECO:0000256" key="3">
    <source>
        <dbReference type="ARBA" id="ARBA00007408"/>
    </source>
</evidence>
<evidence type="ECO:0000256" key="7">
    <source>
        <dbReference type="ARBA" id="ARBA00023242"/>
    </source>
</evidence>
<dbReference type="InterPro" id="IPR000504">
    <property type="entry name" value="RRM_dom"/>
</dbReference>
<evidence type="ECO:0000313" key="13">
    <source>
        <dbReference type="Proteomes" id="UP000245341"/>
    </source>
</evidence>
<dbReference type="PANTHER" id="PTHR47640">
    <property type="entry name" value="TRNA SELENOCYSTEINE 1-ASSOCIATED PROTEIN 1-RELATED-RELATED"/>
    <property type="match status" value="1"/>
</dbReference>
<feature type="region of interest" description="Disordered" evidence="11">
    <location>
        <begin position="1"/>
        <end position="32"/>
    </location>
</feature>
<dbReference type="SMART" id="SM00360">
    <property type="entry name" value="RRM"/>
    <property type="match status" value="1"/>
</dbReference>
<feature type="compositionally biased region" description="Basic and acidic residues" evidence="11">
    <location>
        <begin position="313"/>
        <end position="324"/>
    </location>
</feature>
<evidence type="ECO:0000256" key="1">
    <source>
        <dbReference type="ARBA" id="ARBA00004123"/>
    </source>
</evidence>
<evidence type="ECO:0000313" key="14">
    <source>
        <dbReference type="RefSeq" id="XP_030894454.1"/>
    </source>
</evidence>
<dbReference type="Gene3D" id="3.30.70.330">
    <property type="match status" value="1"/>
</dbReference>
<dbReference type="InterPro" id="IPR034215">
    <property type="entry name" value="RBM42_RRM"/>
</dbReference>
<dbReference type="CDD" id="cd12383">
    <property type="entry name" value="RRM_RBM42"/>
    <property type="match status" value="1"/>
</dbReference>
<dbReference type="Proteomes" id="UP000245341">
    <property type="component" value="Unplaced"/>
</dbReference>
<proteinExistence type="inferred from homology"/>
<keyword evidence="13" id="KW-1185">Reference proteome</keyword>
<sequence>MAGAGPAPGLPGAGGPVVPGPGAGMPGKSGEERLKEMEAEMALFEQEVLGAPVTGIPTAVPAVPTVPTVEAMQVPAAPVIRPIIATNTYQQVQQTLEARAAAAATVVPPMVGGPPFVGPVGFGPGDRSHLDSPEAREAMFLRRAAGGPRPMALRPPHQALVGPPLPGPPGPPMMLPPMARAPGPPLGSMAALRPPLEEPATPRELGLGLGLGLKEKEEAVVAAAAGLEEASAAVAVGAGGAPTGPAVIGPSLPLALAMPLPEPEPLPLPLEVVRGLLPPLRIPELLSLRPRPRPPRPEPPPGLMALEVPEPLGEDKKKGKPEKLKRCIRTAAGSSWEDPSLLEWDADDFRIFCGDLGNEVNDDILARAFSRFPSFLKAKVIRDKRTGKTKGYGFVSFKDPSDYVRAMREMNGKYVGSRPIKLRKSMWKDRNLDVVRKKQKEKKKLGLR</sequence>
<evidence type="ECO:0000256" key="8">
    <source>
        <dbReference type="ARBA" id="ARBA00030574"/>
    </source>
</evidence>
<dbReference type="AlphaFoldDB" id="A0A7F8RN61"/>
<dbReference type="PROSITE" id="PS50102">
    <property type="entry name" value="RRM"/>
    <property type="match status" value="1"/>
</dbReference>